<accession>A0AAD4XY91</accession>
<dbReference type="Proteomes" id="UP001202328">
    <property type="component" value="Unassembled WGS sequence"/>
</dbReference>
<protein>
    <submittedName>
        <fullName evidence="2">Uncharacterized protein</fullName>
    </submittedName>
</protein>
<feature type="region of interest" description="Disordered" evidence="1">
    <location>
        <begin position="66"/>
        <end position="117"/>
    </location>
</feature>
<organism evidence="2 3">
    <name type="scientific">Papaver atlanticum</name>
    <dbReference type="NCBI Taxonomy" id="357466"/>
    <lineage>
        <taxon>Eukaryota</taxon>
        <taxon>Viridiplantae</taxon>
        <taxon>Streptophyta</taxon>
        <taxon>Embryophyta</taxon>
        <taxon>Tracheophyta</taxon>
        <taxon>Spermatophyta</taxon>
        <taxon>Magnoliopsida</taxon>
        <taxon>Ranunculales</taxon>
        <taxon>Papaveraceae</taxon>
        <taxon>Papaveroideae</taxon>
        <taxon>Papaver</taxon>
    </lineage>
</organism>
<feature type="compositionally biased region" description="Basic and acidic residues" evidence="1">
    <location>
        <begin position="75"/>
        <end position="89"/>
    </location>
</feature>
<keyword evidence="3" id="KW-1185">Reference proteome</keyword>
<evidence type="ECO:0000313" key="2">
    <source>
        <dbReference type="EMBL" id="KAI3958436.1"/>
    </source>
</evidence>
<name>A0AAD4XY91_9MAGN</name>
<dbReference type="EMBL" id="JAJJMB010001160">
    <property type="protein sequence ID" value="KAI3958436.1"/>
    <property type="molecule type" value="Genomic_DNA"/>
</dbReference>
<proteinExistence type="predicted"/>
<reference evidence="2" key="1">
    <citation type="submission" date="2022-04" db="EMBL/GenBank/DDBJ databases">
        <title>A functionally conserved STORR gene fusion in Papaver species that diverged 16.8 million years ago.</title>
        <authorList>
            <person name="Catania T."/>
        </authorList>
    </citation>
    <scope>NUCLEOTIDE SEQUENCE</scope>
    <source>
        <strain evidence="2">S-188037</strain>
    </source>
</reference>
<feature type="compositionally biased region" description="Basic and acidic residues" evidence="1">
    <location>
        <begin position="97"/>
        <end position="117"/>
    </location>
</feature>
<dbReference type="AlphaFoldDB" id="A0AAD4XY91"/>
<evidence type="ECO:0000256" key="1">
    <source>
        <dbReference type="SAM" id="MobiDB-lite"/>
    </source>
</evidence>
<gene>
    <name evidence="2" type="ORF">MKW98_011124</name>
</gene>
<evidence type="ECO:0000313" key="3">
    <source>
        <dbReference type="Proteomes" id="UP001202328"/>
    </source>
</evidence>
<sequence>MDSVEVTRFFNPLTTALHPLDRIKMVAKLQREHNLPIPLNEDSLYRPTEWKPRKFDLMGTQAAQSSFLHSASGVEKGKDDAEGKSEEKSTGGYEGQGRTDIKEASKGKEKTEIQGGR</sequence>
<comment type="caution">
    <text evidence="2">The sequence shown here is derived from an EMBL/GenBank/DDBJ whole genome shotgun (WGS) entry which is preliminary data.</text>
</comment>